<accession>A0A2A2C551</accession>
<protein>
    <submittedName>
        <fullName evidence="2">Transcriptional regulator</fullName>
    </submittedName>
</protein>
<dbReference type="PROSITE" id="PS50943">
    <property type="entry name" value="HTH_CROC1"/>
    <property type="match status" value="1"/>
</dbReference>
<name>A0A2A2C551_ECOLX</name>
<evidence type="ECO:0000313" key="2">
    <source>
        <dbReference type="EMBL" id="PAU18118.1"/>
    </source>
</evidence>
<dbReference type="SMART" id="SM00530">
    <property type="entry name" value="HTH_XRE"/>
    <property type="match status" value="1"/>
</dbReference>
<feature type="domain" description="HTH cro/C1-type" evidence="1">
    <location>
        <begin position="18"/>
        <end position="72"/>
    </location>
</feature>
<gene>
    <name evidence="2" type="ORF">BTQ06_21665</name>
</gene>
<dbReference type="InterPro" id="IPR010982">
    <property type="entry name" value="Lambda_DNA-bd_dom_sf"/>
</dbReference>
<dbReference type="EMBL" id="MRVZ01000085">
    <property type="protein sequence ID" value="PAU18118.1"/>
    <property type="molecule type" value="Genomic_DNA"/>
</dbReference>
<proteinExistence type="predicted"/>
<organism evidence="2 3">
    <name type="scientific">Escherichia coli</name>
    <dbReference type="NCBI Taxonomy" id="562"/>
    <lineage>
        <taxon>Bacteria</taxon>
        <taxon>Pseudomonadati</taxon>
        <taxon>Pseudomonadota</taxon>
        <taxon>Gammaproteobacteria</taxon>
        <taxon>Enterobacterales</taxon>
        <taxon>Enterobacteriaceae</taxon>
        <taxon>Escherichia</taxon>
    </lineage>
</organism>
<dbReference type="Proteomes" id="UP000218543">
    <property type="component" value="Unassembled WGS sequence"/>
</dbReference>
<dbReference type="GO" id="GO:0003677">
    <property type="term" value="F:DNA binding"/>
    <property type="evidence" value="ECO:0007669"/>
    <property type="project" value="InterPro"/>
</dbReference>
<dbReference type="RefSeq" id="WP_000137930.1">
    <property type="nucleotide sequence ID" value="NZ_JACYGN010000004.1"/>
</dbReference>
<comment type="caution">
    <text evidence="2">The sequence shown here is derived from an EMBL/GenBank/DDBJ whole genome shotgun (WGS) entry which is preliminary data.</text>
</comment>
<dbReference type="Pfam" id="PF01381">
    <property type="entry name" value="HTH_3"/>
    <property type="match status" value="1"/>
</dbReference>
<dbReference type="CDD" id="cd00093">
    <property type="entry name" value="HTH_XRE"/>
    <property type="match status" value="1"/>
</dbReference>
<evidence type="ECO:0000259" key="1">
    <source>
        <dbReference type="PROSITE" id="PS50943"/>
    </source>
</evidence>
<dbReference type="Gene3D" id="1.10.260.40">
    <property type="entry name" value="lambda repressor-like DNA-binding domains"/>
    <property type="match status" value="1"/>
</dbReference>
<dbReference type="SUPFAM" id="SSF47413">
    <property type="entry name" value="lambda repressor-like DNA-binding domains"/>
    <property type="match status" value="1"/>
</dbReference>
<dbReference type="AlphaFoldDB" id="A0A2A2C551"/>
<evidence type="ECO:0000313" key="3">
    <source>
        <dbReference type="Proteomes" id="UP000218543"/>
    </source>
</evidence>
<dbReference type="InterPro" id="IPR001387">
    <property type="entry name" value="Cro/C1-type_HTH"/>
</dbReference>
<sequence length="190" mass="21327">MTELSKNSCFSTIHLMIIKELRLERGVHQGVLAQAAGKTPNAWTKIENGQSVLTVDALFGACSALNISPMNFMLLVEKLIPEFNRCGYYFFPGTIDQDEDNLLPLMLSYFNSKGFEALRNRPFERISISSMGFSFGGGFPVTPTAVMYCCNEAYRHWVDNGADMDNRDYLESSTGLGRFLMSEETKKPSF</sequence>
<reference evidence="2 3" key="1">
    <citation type="submission" date="2016-12" db="EMBL/GenBank/DDBJ databases">
        <title>Real-Time Genomic Investigation Underlying the Public Health Response to a Shiga Toxin-Producing Escherichia Coli O26:H11 Outbreak in a Nursery.</title>
        <authorList>
            <person name="Ferdous M."/>
            <person name="Moran-Gilad J."/>
            <person name="Rossen J.W."/>
            <person name="Gdalevich M."/>
        </authorList>
    </citation>
    <scope>NUCLEOTIDE SEQUENCE [LARGE SCALE GENOMIC DNA]</scope>
    <source>
        <strain evidence="2 3">STEC 514-2</strain>
    </source>
</reference>